<evidence type="ECO:0000313" key="1">
    <source>
        <dbReference type="EMBL" id="KAI0031045.1"/>
    </source>
</evidence>
<dbReference type="Proteomes" id="UP000814128">
    <property type="component" value="Unassembled WGS sequence"/>
</dbReference>
<sequence length="721" mass="80794">MPQAVSFPLLGLVCVADVENIFSVMASASHQRRILGVAEQPVIGFAFDPLGFGIQLMVSWFDVRSTSEDYCLIFLKKHTAATQPFHWRVGKFSQSAYRTVQGYRRGSDDITHQRKRYEVGNGVSNIAVASRKVTLELIFHKFFATSTRRPGPRNKARSRSSLRLWDSFLVSGSIDQPIRSASVQVVADKSMVPSTAWLSKLSEKCAIYSQYTRFYGLGPKNTDGIVHSSIEADASVFEHDCEVVPFPNKDLSWLSELLERPCIATSLHRAIQDVQHCKSIDMGNEDTCGENAWRASWDMVIGAIVDELSNQVTDASIYYILYDHSPKPSAWQVYPIGDKLQQEHISERSLVNLFQRTLQASLVPNAKRLRVATLWQQIAANATAVWNDIVRAWGHTRDGRTSEPVERDEPRTARCDSLLMIKISDFFDGQVVSKDWVSRFELITASPRPVKDLRTGVDHAALRQIDPTDNEAVAQSSFRNGLACCISASMHHFPMSSPATPEAVTHDIGKSMRRLKVDDEVLLLALRITCFICEFKPTLLAAEKSVAGQAYLDIVAAVKFLAFLGIVEFPVFGLVMEGAVGYVIMAWGEKILEKPPAAAIKVLGDGYDERRDIRVRIIDRHPVAFDLGTEVGAYHFACFVAKVVHDLTPELVRKVKEKREEFNERVHRHGPADPSLAWNMVQVWREKDLEALKNKNKKDAVTTATTTTEIETEAQAEEDGW</sequence>
<dbReference type="EMBL" id="MU273595">
    <property type="protein sequence ID" value="KAI0031045.1"/>
    <property type="molecule type" value="Genomic_DNA"/>
</dbReference>
<name>A0ACB8QHG6_9AGAM</name>
<gene>
    <name evidence="1" type="ORF">K488DRAFT_71724</name>
</gene>
<keyword evidence="2" id="KW-1185">Reference proteome</keyword>
<organism evidence="1 2">
    <name type="scientific">Vararia minispora EC-137</name>
    <dbReference type="NCBI Taxonomy" id="1314806"/>
    <lineage>
        <taxon>Eukaryota</taxon>
        <taxon>Fungi</taxon>
        <taxon>Dikarya</taxon>
        <taxon>Basidiomycota</taxon>
        <taxon>Agaricomycotina</taxon>
        <taxon>Agaricomycetes</taxon>
        <taxon>Russulales</taxon>
        <taxon>Lachnocladiaceae</taxon>
        <taxon>Vararia</taxon>
    </lineage>
</organism>
<comment type="caution">
    <text evidence="1">The sequence shown here is derived from an EMBL/GenBank/DDBJ whole genome shotgun (WGS) entry which is preliminary data.</text>
</comment>
<evidence type="ECO:0000313" key="2">
    <source>
        <dbReference type="Proteomes" id="UP000814128"/>
    </source>
</evidence>
<protein>
    <submittedName>
        <fullName evidence="1">Uncharacterized protein</fullName>
    </submittedName>
</protein>
<proteinExistence type="predicted"/>
<accession>A0ACB8QHG6</accession>
<reference evidence="1" key="1">
    <citation type="submission" date="2021-02" db="EMBL/GenBank/DDBJ databases">
        <authorList>
            <consortium name="DOE Joint Genome Institute"/>
            <person name="Ahrendt S."/>
            <person name="Looney B.P."/>
            <person name="Miyauchi S."/>
            <person name="Morin E."/>
            <person name="Drula E."/>
            <person name="Courty P.E."/>
            <person name="Chicoki N."/>
            <person name="Fauchery L."/>
            <person name="Kohler A."/>
            <person name="Kuo A."/>
            <person name="Labutti K."/>
            <person name="Pangilinan J."/>
            <person name="Lipzen A."/>
            <person name="Riley R."/>
            <person name="Andreopoulos W."/>
            <person name="He G."/>
            <person name="Johnson J."/>
            <person name="Barry K.W."/>
            <person name="Grigoriev I.V."/>
            <person name="Nagy L."/>
            <person name="Hibbett D."/>
            <person name="Henrissat B."/>
            <person name="Matheny P.B."/>
            <person name="Labbe J."/>
            <person name="Martin F."/>
        </authorList>
    </citation>
    <scope>NUCLEOTIDE SEQUENCE</scope>
    <source>
        <strain evidence="1">EC-137</strain>
    </source>
</reference>
<reference evidence="1" key="2">
    <citation type="journal article" date="2022" name="New Phytol.">
        <title>Evolutionary transition to the ectomycorrhizal habit in the genomes of a hyperdiverse lineage of mushroom-forming fungi.</title>
        <authorList>
            <person name="Looney B."/>
            <person name="Miyauchi S."/>
            <person name="Morin E."/>
            <person name="Drula E."/>
            <person name="Courty P.E."/>
            <person name="Kohler A."/>
            <person name="Kuo A."/>
            <person name="LaButti K."/>
            <person name="Pangilinan J."/>
            <person name="Lipzen A."/>
            <person name="Riley R."/>
            <person name="Andreopoulos W."/>
            <person name="He G."/>
            <person name="Johnson J."/>
            <person name="Nolan M."/>
            <person name="Tritt A."/>
            <person name="Barry K.W."/>
            <person name="Grigoriev I.V."/>
            <person name="Nagy L.G."/>
            <person name="Hibbett D."/>
            <person name="Henrissat B."/>
            <person name="Matheny P.B."/>
            <person name="Labbe J."/>
            <person name="Martin F.M."/>
        </authorList>
    </citation>
    <scope>NUCLEOTIDE SEQUENCE</scope>
    <source>
        <strain evidence="1">EC-137</strain>
    </source>
</reference>